<dbReference type="EMBL" id="JAMFTS010005866">
    <property type="protein sequence ID" value="KAJ4733000.1"/>
    <property type="molecule type" value="Genomic_DNA"/>
</dbReference>
<dbReference type="SMART" id="SM00360">
    <property type="entry name" value="RRM"/>
    <property type="match status" value="1"/>
</dbReference>
<gene>
    <name evidence="4" type="ORF">LUZ62_004199</name>
</gene>
<name>A0AAV8AQU5_9POAL</name>
<feature type="compositionally biased region" description="Basic and acidic residues" evidence="2">
    <location>
        <begin position="93"/>
        <end position="116"/>
    </location>
</feature>
<dbReference type="GO" id="GO:0003723">
    <property type="term" value="F:RNA binding"/>
    <property type="evidence" value="ECO:0007669"/>
    <property type="project" value="UniProtKB-UniRule"/>
</dbReference>
<dbReference type="PANTHER" id="PTHR23140">
    <property type="entry name" value="RNA PROCESSING PROTEIN LD23810P"/>
    <property type="match status" value="1"/>
</dbReference>
<evidence type="ECO:0000313" key="4">
    <source>
        <dbReference type="EMBL" id="KAJ4733000.1"/>
    </source>
</evidence>
<keyword evidence="1" id="KW-0694">RNA-binding</keyword>
<comment type="caution">
    <text evidence="4">The sequence shown here is derived from an EMBL/GenBank/DDBJ whole genome shotgun (WGS) entry which is preliminary data.</text>
</comment>
<reference evidence="4" key="1">
    <citation type="submission" date="2022-08" db="EMBL/GenBank/DDBJ databases">
        <authorList>
            <person name="Marques A."/>
        </authorList>
    </citation>
    <scope>NUCLEOTIDE SEQUENCE</scope>
    <source>
        <strain evidence="4">RhyPub2mFocal</strain>
        <tissue evidence="4">Leaves</tissue>
    </source>
</reference>
<dbReference type="CDD" id="cd12223">
    <property type="entry name" value="RRM_SR140"/>
    <property type="match status" value="1"/>
</dbReference>
<evidence type="ECO:0000256" key="2">
    <source>
        <dbReference type="SAM" id="MobiDB-lite"/>
    </source>
</evidence>
<dbReference type="AlphaFoldDB" id="A0AAV8AQU5"/>
<evidence type="ECO:0000256" key="1">
    <source>
        <dbReference type="PROSITE-ProRule" id="PRU00176"/>
    </source>
</evidence>
<feature type="domain" description="RRM" evidence="3">
    <location>
        <begin position="175"/>
        <end position="256"/>
    </location>
</feature>
<accession>A0AAV8AQU5</accession>
<feature type="region of interest" description="Disordered" evidence="2">
    <location>
        <begin position="128"/>
        <end position="163"/>
    </location>
</feature>
<sequence>MSAKKSFLRHREAEEARKKREEDEAARVYAEFVESFKSESTPGSKAFVRGGFIDPNKKHENDSQGSQSKEGMSLSKKGSRYVPSFLPPSSQPKEPERKQRDEEKPKEKEKGKTRAIDKFLEELKYEQEMREKRNQEREARNSNSMSSAPSSHFDEPPDYFDLKYGSFDDGDPQTTNLYVGNLSPKVDENFLLRTFGRFGPIASVKIMWPRTEEERRRQRNCGFVAFMNRADGQAAKDEMQGVIVYDYELKIGWGKSVALPSQALPAPPPGHMAIRNKEGNTVVLSGSGGPPIVIAQSQLKTQSWCSRRTFLTYWWLHQKTTGFATSLTRWLYMYLMVVVHLSKL</sequence>
<organism evidence="4 5">
    <name type="scientific">Rhynchospora pubera</name>
    <dbReference type="NCBI Taxonomy" id="906938"/>
    <lineage>
        <taxon>Eukaryota</taxon>
        <taxon>Viridiplantae</taxon>
        <taxon>Streptophyta</taxon>
        <taxon>Embryophyta</taxon>
        <taxon>Tracheophyta</taxon>
        <taxon>Spermatophyta</taxon>
        <taxon>Magnoliopsida</taxon>
        <taxon>Liliopsida</taxon>
        <taxon>Poales</taxon>
        <taxon>Cyperaceae</taxon>
        <taxon>Cyperoideae</taxon>
        <taxon>Rhynchosporeae</taxon>
        <taxon>Rhynchospora</taxon>
    </lineage>
</organism>
<dbReference type="PROSITE" id="PS50102">
    <property type="entry name" value="RRM"/>
    <property type="match status" value="1"/>
</dbReference>
<dbReference type="Pfam" id="PF00076">
    <property type="entry name" value="RRM_1"/>
    <property type="match status" value="1"/>
</dbReference>
<dbReference type="InterPro" id="IPR051485">
    <property type="entry name" value="SR-CTD_assoc_factor"/>
</dbReference>
<dbReference type="InterPro" id="IPR012677">
    <property type="entry name" value="Nucleotide-bd_a/b_plait_sf"/>
</dbReference>
<dbReference type="InterPro" id="IPR035009">
    <property type="entry name" value="SR140_RRM"/>
</dbReference>
<protein>
    <submittedName>
        <fullName evidence="4">RNA binding protein</fullName>
    </submittedName>
</protein>
<evidence type="ECO:0000259" key="3">
    <source>
        <dbReference type="PROSITE" id="PS50102"/>
    </source>
</evidence>
<proteinExistence type="predicted"/>
<dbReference type="Proteomes" id="UP001140206">
    <property type="component" value="Unassembled WGS sequence"/>
</dbReference>
<dbReference type="InterPro" id="IPR035979">
    <property type="entry name" value="RBD_domain_sf"/>
</dbReference>
<dbReference type="GO" id="GO:0005634">
    <property type="term" value="C:nucleus"/>
    <property type="evidence" value="ECO:0007669"/>
    <property type="project" value="TreeGrafter"/>
</dbReference>
<dbReference type="PANTHER" id="PTHR23140:SF0">
    <property type="entry name" value="U2 SNRNP-ASSOCIATED SURP MOTIF-CONTAINING PROTEIN"/>
    <property type="match status" value="1"/>
</dbReference>
<feature type="region of interest" description="Disordered" evidence="2">
    <location>
        <begin position="1"/>
        <end position="116"/>
    </location>
</feature>
<dbReference type="Gene3D" id="3.30.70.330">
    <property type="match status" value="1"/>
</dbReference>
<evidence type="ECO:0000313" key="5">
    <source>
        <dbReference type="Proteomes" id="UP001140206"/>
    </source>
</evidence>
<feature type="compositionally biased region" description="Low complexity" evidence="2">
    <location>
        <begin position="142"/>
        <end position="151"/>
    </location>
</feature>
<feature type="compositionally biased region" description="Basic and acidic residues" evidence="2">
    <location>
        <begin position="9"/>
        <end position="26"/>
    </location>
</feature>
<dbReference type="SUPFAM" id="SSF54928">
    <property type="entry name" value="RNA-binding domain, RBD"/>
    <property type="match status" value="1"/>
</dbReference>
<dbReference type="InterPro" id="IPR000504">
    <property type="entry name" value="RRM_dom"/>
</dbReference>
<feature type="compositionally biased region" description="Basic and acidic residues" evidence="2">
    <location>
        <begin position="128"/>
        <end position="140"/>
    </location>
</feature>
<keyword evidence="5" id="KW-1185">Reference proteome</keyword>